<dbReference type="InterPro" id="IPR050438">
    <property type="entry name" value="LMW_PTPase"/>
</dbReference>
<dbReference type="InterPro" id="IPR023485">
    <property type="entry name" value="Ptyr_pPase"/>
</dbReference>
<evidence type="ECO:0000256" key="1">
    <source>
        <dbReference type="SAM" id="MobiDB-lite"/>
    </source>
</evidence>
<dbReference type="PANTHER" id="PTHR11717:SF31">
    <property type="entry name" value="LOW MOLECULAR WEIGHT PROTEIN-TYROSINE-PHOSPHATASE ETP-RELATED"/>
    <property type="match status" value="1"/>
</dbReference>
<dbReference type="InterPro" id="IPR036196">
    <property type="entry name" value="Ptyr_pPase_sf"/>
</dbReference>
<sequence length="246" mass="25312">MLTSAGIRDTHLPLNSAPPPDPAAPRDSAVESQPRAGRGGAATLASGILFVCYANMCRSPMAEYIARDMLGRQLGAPRTPIAVASAGTHALTGHGMHPHAAEVAAGLGADPTAFHSRRLSTDVLAEAGLVLAATRRERAACVSLLPAAVHRTFTLRQFARLAAAARQTSNVDGRSGGAPPSDRDAAVRLAAAVAAAARARGRLQPVDPEEDDLADPIGQPMVAFRECAGQIEAALAPVMRLIVACG</sequence>
<dbReference type="SUPFAM" id="SSF52788">
    <property type="entry name" value="Phosphotyrosine protein phosphatases I"/>
    <property type="match status" value="1"/>
</dbReference>
<dbReference type="Proteomes" id="UP001501570">
    <property type="component" value="Unassembled WGS sequence"/>
</dbReference>
<evidence type="ECO:0000313" key="4">
    <source>
        <dbReference type="Proteomes" id="UP001501570"/>
    </source>
</evidence>
<feature type="region of interest" description="Disordered" evidence="1">
    <location>
        <begin position="1"/>
        <end position="37"/>
    </location>
</feature>
<dbReference type="Gene3D" id="3.40.50.2300">
    <property type="match status" value="1"/>
</dbReference>
<proteinExistence type="predicted"/>
<dbReference type="RefSeq" id="WP_345636891.1">
    <property type="nucleotide sequence ID" value="NZ_BAABJQ010000030.1"/>
</dbReference>
<evidence type="ECO:0000313" key="3">
    <source>
        <dbReference type="EMBL" id="GAA5197556.1"/>
    </source>
</evidence>
<evidence type="ECO:0000259" key="2">
    <source>
        <dbReference type="SMART" id="SM00226"/>
    </source>
</evidence>
<dbReference type="EMBL" id="BAABJQ010000030">
    <property type="protein sequence ID" value="GAA5197556.1"/>
    <property type="molecule type" value="Genomic_DNA"/>
</dbReference>
<keyword evidence="4" id="KW-1185">Reference proteome</keyword>
<reference evidence="4" key="1">
    <citation type="journal article" date="2019" name="Int. J. Syst. Evol. Microbiol.">
        <title>The Global Catalogue of Microorganisms (GCM) 10K type strain sequencing project: providing services to taxonomists for standard genome sequencing and annotation.</title>
        <authorList>
            <consortium name="The Broad Institute Genomics Platform"/>
            <consortium name="The Broad Institute Genome Sequencing Center for Infectious Disease"/>
            <person name="Wu L."/>
            <person name="Ma J."/>
        </authorList>
    </citation>
    <scope>NUCLEOTIDE SEQUENCE [LARGE SCALE GENOMIC DNA]</scope>
    <source>
        <strain evidence="4">JCM 18304</strain>
    </source>
</reference>
<name>A0ABP9SM88_9ACTN</name>
<dbReference type="PANTHER" id="PTHR11717">
    <property type="entry name" value="LOW MOLECULAR WEIGHT PROTEIN TYROSINE PHOSPHATASE"/>
    <property type="match status" value="1"/>
</dbReference>
<dbReference type="SMART" id="SM00226">
    <property type="entry name" value="LMWPc"/>
    <property type="match status" value="1"/>
</dbReference>
<gene>
    <name evidence="3" type="ORF">GCM10023322_69090</name>
</gene>
<feature type="domain" description="Phosphotyrosine protein phosphatase I" evidence="2">
    <location>
        <begin position="46"/>
        <end position="241"/>
    </location>
</feature>
<dbReference type="Pfam" id="PF01451">
    <property type="entry name" value="LMWPc"/>
    <property type="match status" value="1"/>
</dbReference>
<accession>A0ABP9SM88</accession>
<protein>
    <submittedName>
        <fullName evidence="3">Protein-tyrosine-phosphatase</fullName>
    </submittedName>
</protein>
<organism evidence="3 4">
    <name type="scientific">Rugosimonospora acidiphila</name>
    <dbReference type="NCBI Taxonomy" id="556531"/>
    <lineage>
        <taxon>Bacteria</taxon>
        <taxon>Bacillati</taxon>
        <taxon>Actinomycetota</taxon>
        <taxon>Actinomycetes</taxon>
        <taxon>Micromonosporales</taxon>
        <taxon>Micromonosporaceae</taxon>
        <taxon>Rugosimonospora</taxon>
    </lineage>
</organism>
<comment type="caution">
    <text evidence="3">The sequence shown here is derived from an EMBL/GenBank/DDBJ whole genome shotgun (WGS) entry which is preliminary data.</text>
</comment>